<protein>
    <submittedName>
        <fullName evidence="2">Type II secretory pathway, component PulF</fullName>
    </submittedName>
</protein>
<feature type="transmembrane region" description="Helical" evidence="1">
    <location>
        <begin position="143"/>
        <end position="161"/>
    </location>
</feature>
<gene>
    <name evidence="2" type="ordered locus">Dsui_2592</name>
</gene>
<evidence type="ECO:0000313" key="3">
    <source>
        <dbReference type="Proteomes" id="UP000005633"/>
    </source>
</evidence>
<dbReference type="eggNOG" id="COG1459">
    <property type="taxonomic scope" value="Bacteria"/>
</dbReference>
<dbReference type="AlphaFoldDB" id="G8QNP9"/>
<evidence type="ECO:0000313" key="2">
    <source>
        <dbReference type="EMBL" id="AEV26943.1"/>
    </source>
</evidence>
<proteinExistence type="predicted"/>
<feature type="transmembrane region" description="Helical" evidence="1">
    <location>
        <begin position="344"/>
        <end position="364"/>
    </location>
</feature>
<dbReference type="Gene3D" id="1.20.81.30">
    <property type="entry name" value="Type II secretion system (T2SS), domain F"/>
    <property type="match status" value="1"/>
</dbReference>
<organism evidence="2 3">
    <name type="scientific">Azospira oryzae (strain ATCC BAA-33 / DSM 13638 / PS)</name>
    <name type="common">Dechlorosoma suillum</name>
    <dbReference type="NCBI Taxonomy" id="640081"/>
    <lineage>
        <taxon>Bacteria</taxon>
        <taxon>Pseudomonadati</taxon>
        <taxon>Pseudomonadota</taxon>
        <taxon>Betaproteobacteria</taxon>
        <taxon>Rhodocyclales</taxon>
        <taxon>Rhodocyclaceae</taxon>
        <taxon>Azospira</taxon>
    </lineage>
</organism>
<dbReference type="HOGENOM" id="CLU_747320_0_0_4"/>
<dbReference type="RefSeq" id="WP_014237624.1">
    <property type="nucleotide sequence ID" value="NC_016616.1"/>
</dbReference>
<keyword evidence="1" id="KW-0472">Membrane</keyword>
<dbReference type="Proteomes" id="UP000005633">
    <property type="component" value="Chromosome"/>
</dbReference>
<dbReference type="OrthoDB" id="7031359at2"/>
<reference evidence="2 3" key="1">
    <citation type="journal article" date="2012" name="J. Bacteriol.">
        <title>Complete genome sequence of the anaerobic perchlorate-reducing bacterium Azospira suillum strain PS.</title>
        <authorList>
            <person name="Byrne-Bailey K.G."/>
            <person name="Coates J.D."/>
        </authorList>
    </citation>
    <scope>NUCLEOTIDE SEQUENCE [LARGE SCALE GENOMIC DNA]</scope>
    <source>
        <strain evidence="3">ATCC BAA-33 / DSM 13638 / PS</strain>
    </source>
</reference>
<name>G8QNP9_AZOOP</name>
<dbReference type="PANTHER" id="PTHR30012:SF0">
    <property type="entry name" value="TYPE II SECRETION SYSTEM PROTEIN F-RELATED"/>
    <property type="match status" value="1"/>
</dbReference>
<dbReference type="STRING" id="640081.Dsui_2592"/>
<dbReference type="EMBL" id="CP003153">
    <property type="protein sequence ID" value="AEV26943.1"/>
    <property type="molecule type" value="Genomic_DNA"/>
</dbReference>
<sequence length="370" mass="41163">MGFQDLIQLIQEIPARVVEWRGRQNALAHRAEIYEDLGNAIRNSSGASASGWSLLGQLEDWHSRAASRGQPIAHVFALWIARMSTETGKFSGAVAETVPSMEVISIATSEHAGKLGAGLLELAEDVRRLTSLEKAVKGMVRELAIPILAMAAAILFFSVFYTPQIANFVSIEKMPASTRFFYAFGQWIPTWWPILAIVAVAAYRFVDWSLENWVAGFRFHLDSFPLSPYPYYRDYTAARLLVALNRRMAQGDTIKMALEQIAQQSPPYLALHCYQAIASIEEGAPAHEVLNTGLFNQALMDRISDYIKQGDFTSAIGNLAGQSFQKVEQTILDNMRILKGVFTLLLYGLVVTFIGLVINTIMAISTNFRF</sequence>
<dbReference type="InterPro" id="IPR003004">
    <property type="entry name" value="GspF/PilC"/>
</dbReference>
<accession>G8QNP9</accession>
<evidence type="ECO:0000256" key="1">
    <source>
        <dbReference type="SAM" id="Phobius"/>
    </source>
</evidence>
<keyword evidence="1" id="KW-0812">Transmembrane</keyword>
<keyword evidence="1" id="KW-1133">Transmembrane helix</keyword>
<dbReference type="InterPro" id="IPR042094">
    <property type="entry name" value="T2SS_GspF_sf"/>
</dbReference>
<dbReference type="KEGG" id="dsu:Dsui_2592"/>
<dbReference type="PANTHER" id="PTHR30012">
    <property type="entry name" value="GENERAL SECRETION PATHWAY PROTEIN"/>
    <property type="match status" value="1"/>
</dbReference>
<feature type="transmembrane region" description="Helical" evidence="1">
    <location>
        <begin position="181"/>
        <end position="203"/>
    </location>
</feature>